<accession>A0A913Z6C0</accession>
<dbReference type="GO" id="GO:0005680">
    <property type="term" value="C:anaphase-promoting complex"/>
    <property type="evidence" value="ECO:0007669"/>
    <property type="project" value="InterPro"/>
</dbReference>
<dbReference type="Gene3D" id="1.25.40.10">
    <property type="entry name" value="Tetratricopeptide repeat domain"/>
    <property type="match status" value="2"/>
</dbReference>
<evidence type="ECO:0000313" key="14">
    <source>
        <dbReference type="Proteomes" id="UP000887568"/>
    </source>
</evidence>
<dbReference type="Pfam" id="PF04049">
    <property type="entry name" value="ANAPC8"/>
    <property type="match status" value="1"/>
</dbReference>
<comment type="pathway">
    <text evidence="1">Protein modification; protein ubiquitination.</text>
</comment>
<keyword evidence="5" id="KW-0833">Ubl conjugation pathway</keyword>
<evidence type="ECO:0000256" key="11">
    <source>
        <dbReference type="SAM" id="MobiDB-lite"/>
    </source>
</evidence>
<keyword evidence="2" id="KW-0132">Cell division</keyword>
<dbReference type="OMA" id="ERCLYHS"/>
<evidence type="ECO:0000256" key="1">
    <source>
        <dbReference type="ARBA" id="ARBA00004906"/>
    </source>
</evidence>
<dbReference type="SMART" id="SM00028">
    <property type="entry name" value="TPR"/>
    <property type="match status" value="8"/>
</dbReference>
<evidence type="ECO:0000256" key="4">
    <source>
        <dbReference type="ARBA" id="ARBA00022776"/>
    </source>
</evidence>
<feature type="compositionally biased region" description="Polar residues" evidence="11">
    <location>
        <begin position="578"/>
        <end position="589"/>
    </location>
</feature>
<comment type="similarity">
    <text evidence="8">Belongs to the APC8/CDC23 family.</text>
</comment>
<evidence type="ECO:0000313" key="13">
    <source>
        <dbReference type="EnsemblMetazoa" id="XP_038046350.1"/>
    </source>
</evidence>
<dbReference type="Pfam" id="PF13414">
    <property type="entry name" value="TPR_11"/>
    <property type="match status" value="1"/>
</dbReference>
<dbReference type="GO" id="GO:0031145">
    <property type="term" value="P:anaphase-promoting complex-dependent catabolic process"/>
    <property type="evidence" value="ECO:0007669"/>
    <property type="project" value="TreeGrafter"/>
</dbReference>
<evidence type="ECO:0000256" key="5">
    <source>
        <dbReference type="ARBA" id="ARBA00022786"/>
    </source>
</evidence>
<dbReference type="GO" id="GO:0045842">
    <property type="term" value="P:positive regulation of mitotic metaphase/anaphase transition"/>
    <property type="evidence" value="ECO:0007669"/>
    <property type="project" value="TreeGrafter"/>
</dbReference>
<dbReference type="GeneID" id="119720645"/>
<dbReference type="Pfam" id="PF00515">
    <property type="entry name" value="TPR_1"/>
    <property type="match status" value="1"/>
</dbReference>
<evidence type="ECO:0000256" key="10">
    <source>
        <dbReference type="PROSITE-ProRule" id="PRU00339"/>
    </source>
</evidence>
<proteinExistence type="inferred from homology"/>
<dbReference type="FunFam" id="1.25.40.10:FF:000093">
    <property type="entry name" value="cell division cycle protein 23 homolog"/>
    <property type="match status" value="1"/>
</dbReference>
<dbReference type="PANTHER" id="PTHR12558:SF10">
    <property type="entry name" value="CELL DIVISION CYCLE PROTEIN 23 HOMOLOG"/>
    <property type="match status" value="1"/>
</dbReference>
<organism evidence="13 14">
    <name type="scientific">Patiria miniata</name>
    <name type="common">Bat star</name>
    <name type="synonym">Asterina miniata</name>
    <dbReference type="NCBI Taxonomy" id="46514"/>
    <lineage>
        <taxon>Eukaryota</taxon>
        <taxon>Metazoa</taxon>
        <taxon>Echinodermata</taxon>
        <taxon>Eleutherozoa</taxon>
        <taxon>Asterozoa</taxon>
        <taxon>Asteroidea</taxon>
        <taxon>Valvatacea</taxon>
        <taxon>Valvatida</taxon>
        <taxon>Asterinidae</taxon>
        <taxon>Patiria</taxon>
    </lineage>
</organism>
<protein>
    <recommendedName>
        <fullName evidence="9">Cyclosome subunit 8</fullName>
    </recommendedName>
</protein>
<dbReference type="Proteomes" id="UP000887568">
    <property type="component" value="Unplaced"/>
</dbReference>
<dbReference type="CTD" id="8697"/>
<dbReference type="InterPro" id="IPR011990">
    <property type="entry name" value="TPR-like_helical_dom_sf"/>
</dbReference>
<dbReference type="InterPro" id="IPR019734">
    <property type="entry name" value="TPR_rpt"/>
</dbReference>
<evidence type="ECO:0000256" key="3">
    <source>
        <dbReference type="ARBA" id="ARBA00022737"/>
    </source>
</evidence>
<dbReference type="GO" id="GO:0051301">
    <property type="term" value="P:cell division"/>
    <property type="evidence" value="ECO:0007669"/>
    <property type="project" value="UniProtKB-KW"/>
</dbReference>
<keyword evidence="14" id="KW-1185">Reference proteome</keyword>
<evidence type="ECO:0000256" key="6">
    <source>
        <dbReference type="ARBA" id="ARBA00022803"/>
    </source>
</evidence>
<evidence type="ECO:0000256" key="7">
    <source>
        <dbReference type="ARBA" id="ARBA00023306"/>
    </source>
</evidence>
<dbReference type="InterPro" id="IPR007192">
    <property type="entry name" value="APC8"/>
</dbReference>
<evidence type="ECO:0000259" key="12">
    <source>
        <dbReference type="Pfam" id="PF04049"/>
    </source>
</evidence>
<dbReference type="EnsemblMetazoa" id="XM_038190422.1">
    <property type="protein sequence ID" value="XP_038046350.1"/>
    <property type="gene ID" value="LOC119720645"/>
</dbReference>
<name>A0A913Z6C0_PATMI</name>
<feature type="domain" description="Cdc23" evidence="12">
    <location>
        <begin position="19"/>
        <end position="259"/>
    </location>
</feature>
<dbReference type="OrthoDB" id="10262026at2759"/>
<reference evidence="13" key="1">
    <citation type="submission" date="2022-11" db="UniProtKB">
        <authorList>
            <consortium name="EnsemblMetazoa"/>
        </authorList>
    </citation>
    <scope>IDENTIFICATION</scope>
</reference>
<dbReference type="RefSeq" id="XP_038046350.1">
    <property type="nucleotide sequence ID" value="XM_038190422.1"/>
</dbReference>
<feature type="repeat" description="TPR" evidence="10">
    <location>
        <begin position="320"/>
        <end position="353"/>
    </location>
</feature>
<dbReference type="AlphaFoldDB" id="A0A913Z6C0"/>
<dbReference type="Pfam" id="PF13432">
    <property type="entry name" value="TPR_16"/>
    <property type="match status" value="1"/>
</dbReference>
<dbReference type="GO" id="GO:0016567">
    <property type="term" value="P:protein ubiquitination"/>
    <property type="evidence" value="ECO:0007669"/>
    <property type="project" value="TreeGrafter"/>
</dbReference>
<sequence>MAAILSSQSRGLDINLSDVKRDLQRSIRVCSQRGLSQSVKWCAELSFALKSVKSTPLEPTDQIEDTEDFIAEFDEYTLAKSYFDLREYDRAAYFVDKCQSPKAYFLHVYARYLGGEKKKYDEVADLTGPIQYKSMKNETLKALRIELSKKYALNKLDGFCLYLYGIVLKKLELLKDAESVLLEAVRLEPYHWGAWMELTSLVTDKDKLNTLALPDLWIKEFFVAQAYLELHLNEEALKKYTALSEAGFSQSTYVISQIALAHHSVRDMNRAVELFGQLQKVDPYRLENMDIYSNLLYVKEMKAELSFLAHHVCEVDKYRVETCCVIGNYYSLRSQHEKAVLYFQRALKLNPHYLSAWTLMGHEYMEMKNTPAAIEAYRQAIELNKRDFRAWYCLGQTYEILRMPSYSLYYYRQAQQIRPNDSRMLVALGESYEKLEKIQEAKKCYWRAYSVGDIEGTALIKLAKLHEAQGEEEKAAQFYTKYVEQSEAMGTGMVEEQCDAYRFLATYHLKRRNFEEASNYAHKCCEYTETREEGKAIQTEISQLRAVEEAGSADNKEAADVGSVTRQPLSISDGGTPGQLSPMNLTFTP</sequence>
<evidence type="ECO:0000256" key="9">
    <source>
        <dbReference type="ARBA" id="ARBA00082695"/>
    </source>
</evidence>
<keyword evidence="7" id="KW-0131">Cell cycle</keyword>
<keyword evidence="3" id="KW-0677">Repeat</keyword>
<dbReference type="SUPFAM" id="SSF48452">
    <property type="entry name" value="TPR-like"/>
    <property type="match status" value="2"/>
</dbReference>
<dbReference type="PANTHER" id="PTHR12558">
    <property type="entry name" value="CELL DIVISION CYCLE 16,23,27"/>
    <property type="match status" value="1"/>
</dbReference>
<keyword evidence="6 10" id="KW-0802">TPR repeat</keyword>
<keyword evidence="4" id="KW-0498">Mitosis</keyword>
<evidence type="ECO:0000256" key="8">
    <source>
        <dbReference type="ARBA" id="ARBA00061138"/>
    </source>
</evidence>
<evidence type="ECO:0000256" key="2">
    <source>
        <dbReference type="ARBA" id="ARBA00022618"/>
    </source>
</evidence>
<feature type="region of interest" description="Disordered" evidence="11">
    <location>
        <begin position="549"/>
        <end position="589"/>
    </location>
</feature>
<feature type="repeat" description="TPR" evidence="10">
    <location>
        <begin position="354"/>
        <end position="387"/>
    </location>
</feature>
<dbReference type="PROSITE" id="PS50005">
    <property type="entry name" value="TPR"/>
    <property type="match status" value="2"/>
</dbReference>